<name>A0ABX8H2L8_9BACT</name>
<evidence type="ECO:0000313" key="3">
    <source>
        <dbReference type="Proteomes" id="UP000682802"/>
    </source>
</evidence>
<dbReference type="RefSeq" id="WP_144076476.1">
    <property type="nucleotide sequence ID" value="NZ_CP076129.1"/>
</dbReference>
<keyword evidence="3" id="KW-1185">Reference proteome</keyword>
<dbReference type="SUPFAM" id="SSF56935">
    <property type="entry name" value="Porins"/>
    <property type="match status" value="1"/>
</dbReference>
<proteinExistence type="predicted"/>
<sequence length="385" mass="43757">MKKNFILLAALVLLIIANVNAQDKTLSKQDSSTVKESNYWQFFKKNLSLTVDARMDFTHLGYQDDMNGVYNSDQRFQFSDFRIGMSGMLNKNFGFNFLYSPNASGLGENNISDDILYANITYLSDNGHWFFQAGKGFLNVGTAEQYYDPNDVYTYSIIGNNLGVYKTGVTVQYNTTSGQSFGAQVVNGVADTLGNQMNMEYNLYWYGFIVKDKINTFASVTTINDKSDLATSTPYTVNLGLQWMLGDFIIDTDYAVAKNMPNFYDNALYQSAPIKVMYNGKKFKPYIKYIYNNVRFDDPNYEISMDNGTVQDIEDANVHTIEVALQYYPIEGKNLRFHLVGSYTTDANIMYGTPENNYPDSRQHYNAQFQVMAGVRIGFDALKGW</sequence>
<keyword evidence="1" id="KW-0732">Signal</keyword>
<feature type="chain" id="PRO_5046130683" evidence="1">
    <location>
        <begin position="22"/>
        <end position="385"/>
    </location>
</feature>
<dbReference type="Proteomes" id="UP000682802">
    <property type="component" value="Chromosome 2"/>
</dbReference>
<dbReference type="EMBL" id="CP076129">
    <property type="protein sequence ID" value="QWG09812.1"/>
    <property type="molecule type" value="Genomic_DNA"/>
</dbReference>
<gene>
    <name evidence="2" type="ORF">KM029_19215</name>
</gene>
<reference evidence="2 3" key="1">
    <citation type="submission" date="2021-05" db="EMBL/GenBank/DDBJ databases">
        <title>Comparative genomic studies on the polysaccharide-degrading batcterial strains of the Flammeovirga genus.</title>
        <authorList>
            <person name="Zewei F."/>
            <person name="Zheng Z."/>
            <person name="Yu L."/>
            <person name="Ruyue G."/>
            <person name="Yanhong M."/>
            <person name="Yuanyuan C."/>
            <person name="Jingyan G."/>
            <person name="Wenjun H."/>
        </authorList>
    </citation>
    <scope>NUCLEOTIDE SEQUENCE [LARGE SCALE GENOMIC DNA]</scope>
    <source>
        <strain evidence="2 3">YS10</strain>
    </source>
</reference>
<evidence type="ECO:0000313" key="2">
    <source>
        <dbReference type="EMBL" id="QWG09812.1"/>
    </source>
</evidence>
<accession>A0ABX8H2L8</accession>
<feature type="signal peptide" evidence="1">
    <location>
        <begin position="1"/>
        <end position="21"/>
    </location>
</feature>
<protein>
    <submittedName>
        <fullName evidence="2">OprO/OprP family phosphate-selective porin</fullName>
    </submittedName>
</protein>
<evidence type="ECO:0000256" key="1">
    <source>
        <dbReference type="SAM" id="SignalP"/>
    </source>
</evidence>
<organism evidence="2 3">
    <name type="scientific">Flammeovirga kamogawensis</name>
    <dbReference type="NCBI Taxonomy" id="373891"/>
    <lineage>
        <taxon>Bacteria</taxon>
        <taxon>Pseudomonadati</taxon>
        <taxon>Bacteroidota</taxon>
        <taxon>Cytophagia</taxon>
        <taxon>Cytophagales</taxon>
        <taxon>Flammeovirgaceae</taxon>
        <taxon>Flammeovirga</taxon>
    </lineage>
</organism>